<dbReference type="InterPro" id="IPR043129">
    <property type="entry name" value="ATPase_NBD"/>
</dbReference>
<dbReference type="RefSeq" id="XP_012896449.1">
    <property type="nucleotide sequence ID" value="XM_013040995.1"/>
</dbReference>
<dbReference type="Gene3D" id="3.30.420.40">
    <property type="match status" value="1"/>
</dbReference>
<reference evidence="14" key="1">
    <citation type="submission" date="2010-02" db="EMBL/GenBank/DDBJ databases">
        <title>Sequencing and annotation of the Blastocystis hominis genome.</title>
        <authorList>
            <person name="Wincker P."/>
        </authorList>
    </citation>
    <scope>NUCLEOTIDE SEQUENCE</scope>
    <source>
        <strain evidence="14">Singapore isolate B</strain>
    </source>
</reference>
<dbReference type="GO" id="GO:0005739">
    <property type="term" value="C:mitochondrion"/>
    <property type="evidence" value="ECO:0007669"/>
    <property type="project" value="TreeGrafter"/>
</dbReference>
<dbReference type="Pfam" id="PF03727">
    <property type="entry name" value="Hexokinase_2"/>
    <property type="match status" value="1"/>
</dbReference>
<dbReference type="UniPathway" id="UPA00109">
    <property type="reaction ID" value="UER00180"/>
</dbReference>
<evidence type="ECO:0000256" key="3">
    <source>
        <dbReference type="ARBA" id="ARBA00009225"/>
    </source>
</evidence>
<keyword evidence="7 11" id="KW-0067">ATP-binding</keyword>
<keyword evidence="4 11" id="KW-0808">Transferase</keyword>
<dbReference type="GO" id="GO:0008865">
    <property type="term" value="F:fructokinase activity"/>
    <property type="evidence" value="ECO:0007669"/>
    <property type="project" value="TreeGrafter"/>
</dbReference>
<dbReference type="PROSITE" id="PS51748">
    <property type="entry name" value="HEXOKINASE_2"/>
    <property type="match status" value="1"/>
</dbReference>
<evidence type="ECO:0000259" key="12">
    <source>
        <dbReference type="Pfam" id="PF00349"/>
    </source>
</evidence>
<dbReference type="SUPFAM" id="SSF53067">
    <property type="entry name" value="Actin-like ATPase domain"/>
    <property type="match status" value="2"/>
</dbReference>
<dbReference type="GO" id="GO:0005524">
    <property type="term" value="F:ATP binding"/>
    <property type="evidence" value="ECO:0007669"/>
    <property type="project" value="UniProtKB-UniRule"/>
</dbReference>
<dbReference type="Proteomes" id="UP000008312">
    <property type="component" value="Unassembled WGS sequence"/>
</dbReference>
<comment type="pathway">
    <text evidence="1">Carbohydrate degradation; glycolysis; D-glyceraldehyde 3-phosphate and glycerone phosphate from D-glucose: step 1/4.</text>
</comment>
<comment type="similarity">
    <text evidence="3 11">Belongs to the hexokinase family.</text>
</comment>
<accession>D8M3C8</accession>
<comment type="catalytic activity">
    <reaction evidence="9">
        <text>a D-hexose + ATP = a D-hexose 6-phosphate + ADP + H(+)</text>
        <dbReference type="Rhea" id="RHEA:22740"/>
        <dbReference type="ChEBI" id="CHEBI:4194"/>
        <dbReference type="ChEBI" id="CHEBI:15378"/>
        <dbReference type="ChEBI" id="CHEBI:30616"/>
        <dbReference type="ChEBI" id="CHEBI:229467"/>
        <dbReference type="ChEBI" id="CHEBI:456216"/>
        <dbReference type="EC" id="2.7.1.1"/>
    </reaction>
    <physiologicalReaction direction="left-to-right" evidence="9">
        <dbReference type="Rhea" id="RHEA:22741"/>
    </physiologicalReaction>
</comment>
<evidence type="ECO:0000256" key="2">
    <source>
        <dbReference type="ARBA" id="ARBA00005028"/>
    </source>
</evidence>
<dbReference type="Gene3D" id="3.40.367.20">
    <property type="match status" value="1"/>
</dbReference>
<proteinExistence type="inferred from homology"/>
<protein>
    <recommendedName>
        <fullName evidence="11">Phosphotransferase</fullName>
        <ecNumber evidence="11">2.7.1.-</ecNumber>
    </recommendedName>
</protein>
<evidence type="ECO:0000256" key="7">
    <source>
        <dbReference type="ARBA" id="ARBA00022840"/>
    </source>
</evidence>
<dbReference type="GO" id="GO:0006096">
    <property type="term" value="P:glycolytic process"/>
    <property type="evidence" value="ECO:0007669"/>
    <property type="project" value="UniProtKB-UniPathway"/>
</dbReference>
<keyword evidence="8 11" id="KW-0324">Glycolysis</keyword>
<dbReference type="PANTHER" id="PTHR19443">
    <property type="entry name" value="HEXOKINASE"/>
    <property type="match status" value="1"/>
</dbReference>
<dbReference type="GO" id="GO:0005536">
    <property type="term" value="F:D-glucose binding"/>
    <property type="evidence" value="ECO:0007669"/>
    <property type="project" value="InterPro"/>
</dbReference>
<comment type="catalytic activity">
    <reaction evidence="10">
        <text>D-fructose + ATP = D-fructose 6-phosphate + ADP + H(+)</text>
        <dbReference type="Rhea" id="RHEA:16125"/>
        <dbReference type="ChEBI" id="CHEBI:15378"/>
        <dbReference type="ChEBI" id="CHEBI:30616"/>
        <dbReference type="ChEBI" id="CHEBI:37721"/>
        <dbReference type="ChEBI" id="CHEBI:61527"/>
        <dbReference type="ChEBI" id="CHEBI:456216"/>
        <dbReference type="EC" id="2.7.1.1"/>
    </reaction>
    <physiologicalReaction direction="left-to-right" evidence="10">
        <dbReference type="Rhea" id="RHEA:16126"/>
    </physiologicalReaction>
</comment>
<dbReference type="GeneID" id="24919685"/>
<dbReference type="PRINTS" id="PR00475">
    <property type="entry name" value="HEXOKINASE"/>
</dbReference>
<evidence type="ECO:0000313" key="14">
    <source>
        <dbReference type="EMBL" id="CBK22401.2"/>
    </source>
</evidence>
<dbReference type="GO" id="GO:0004340">
    <property type="term" value="F:glucokinase activity"/>
    <property type="evidence" value="ECO:0007669"/>
    <property type="project" value="TreeGrafter"/>
</dbReference>
<dbReference type="OrthoDB" id="419537at2759"/>
<dbReference type="EMBL" id="FN668650">
    <property type="protein sequence ID" value="CBK22401.2"/>
    <property type="molecule type" value="Genomic_DNA"/>
</dbReference>
<keyword evidence="6 11" id="KW-0418">Kinase</keyword>
<dbReference type="InterPro" id="IPR022672">
    <property type="entry name" value="Hexokinase_N"/>
</dbReference>
<evidence type="ECO:0000259" key="13">
    <source>
        <dbReference type="Pfam" id="PF03727"/>
    </source>
</evidence>
<dbReference type="OMA" id="YPNFEGY"/>
<dbReference type="InterPro" id="IPR022673">
    <property type="entry name" value="Hexokinase_C"/>
</dbReference>
<dbReference type="AlphaFoldDB" id="D8M3C8"/>
<evidence type="ECO:0000256" key="10">
    <source>
        <dbReference type="ARBA" id="ARBA00047905"/>
    </source>
</evidence>
<evidence type="ECO:0000256" key="5">
    <source>
        <dbReference type="ARBA" id="ARBA00022741"/>
    </source>
</evidence>
<dbReference type="EC" id="2.7.1.-" evidence="11"/>
<sequence length="414" mass="45422">MKTQMIEGLCGRESDLKMLPSFVTSLATGDEVGLALSIVMGGTKVLVEKIRFNGGVHFTIEKKVVRPISESLRRGSSDDLFGFVADCVKEVNPEHGIKAGFVFSYPCTLTSLKRGTLVEWTKDISVEECKGKDPCVLLQEQLDRRNLNVKIVALCNDSVSTLVSHSYSHTRTAVGVILGSGTNAAYVEQIANIPKLHSEIASRFMIINMEWGALGGRNPSILPLSSLDIDIDRNSINPGKQPLEKMMSGLFLGELVRCWIVQLHSRGDLLAPIDACNRLFTERLCFDSSLCTTILLDDSEDLTEVSSILESFGIRKSSQKDREQIREIVDCVITRSARLMGACLFTVLQHMQENGMGGSIGVDGSVYKYVPGYKARMIKAMRELGMENVECGIAEDGTSVGAALIGYYSSTLWM</sequence>
<dbReference type="InParanoid" id="D8M3C8"/>
<evidence type="ECO:0000256" key="1">
    <source>
        <dbReference type="ARBA" id="ARBA00004888"/>
    </source>
</evidence>
<dbReference type="GO" id="GO:0006006">
    <property type="term" value="P:glucose metabolic process"/>
    <property type="evidence" value="ECO:0007669"/>
    <property type="project" value="TreeGrafter"/>
</dbReference>
<keyword evidence="5 11" id="KW-0547">Nucleotide-binding</keyword>
<dbReference type="FunCoup" id="D8M3C8">
    <property type="interactions" value="68"/>
</dbReference>
<dbReference type="Pfam" id="PF00349">
    <property type="entry name" value="Hexokinase_1"/>
    <property type="match status" value="1"/>
</dbReference>
<evidence type="ECO:0000256" key="6">
    <source>
        <dbReference type="ARBA" id="ARBA00022777"/>
    </source>
</evidence>
<evidence type="ECO:0000256" key="8">
    <source>
        <dbReference type="ARBA" id="ARBA00023152"/>
    </source>
</evidence>
<feature type="domain" description="Hexokinase N-terminal" evidence="12">
    <location>
        <begin position="1"/>
        <end position="167"/>
    </location>
</feature>
<gene>
    <name evidence="14" type="ORF">GSBLH_T00002526001</name>
</gene>
<keyword evidence="15" id="KW-1185">Reference proteome</keyword>
<comment type="pathway">
    <text evidence="2">Carbohydrate metabolism; hexose metabolism.</text>
</comment>
<evidence type="ECO:0000256" key="11">
    <source>
        <dbReference type="RuleBase" id="RU362007"/>
    </source>
</evidence>
<evidence type="ECO:0000256" key="9">
    <source>
        <dbReference type="ARBA" id="ARBA00044613"/>
    </source>
</evidence>
<evidence type="ECO:0000313" key="15">
    <source>
        <dbReference type="Proteomes" id="UP000008312"/>
    </source>
</evidence>
<evidence type="ECO:0000256" key="4">
    <source>
        <dbReference type="ARBA" id="ARBA00022679"/>
    </source>
</evidence>
<name>D8M3C8_BLAHO</name>
<dbReference type="InterPro" id="IPR001312">
    <property type="entry name" value="Hexokinase"/>
</dbReference>
<feature type="domain" description="Hexokinase C-terminal" evidence="13">
    <location>
        <begin position="174"/>
        <end position="406"/>
    </location>
</feature>
<dbReference type="GO" id="GO:0005829">
    <property type="term" value="C:cytosol"/>
    <property type="evidence" value="ECO:0007669"/>
    <property type="project" value="TreeGrafter"/>
</dbReference>
<dbReference type="PANTHER" id="PTHR19443:SF16">
    <property type="entry name" value="HEXOKINASE TYPE 1-RELATED"/>
    <property type="match status" value="1"/>
</dbReference>
<dbReference type="GO" id="GO:0001678">
    <property type="term" value="P:intracellular glucose homeostasis"/>
    <property type="evidence" value="ECO:0007669"/>
    <property type="project" value="InterPro"/>
</dbReference>
<organism evidence="14">
    <name type="scientific">Blastocystis hominis</name>
    <dbReference type="NCBI Taxonomy" id="12968"/>
    <lineage>
        <taxon>Eukaryota</taxon>
        <taxon>Sar</taxon>
        <taxon>Stramenopiles</taxon>
        <taxon>Bigyra</taxon>
        <taxon>Opalozoa</taxon>
        <taxon>Opalinata</taxon>
        <taxon>Blastocystidae</taxon>
        <taxon>Blastocystis</taxon>
    </lineage>
</organism>